<dbReference type="InterPro" id="IPR001878">
    <property type="entry name" value="Znf_CCHC"/>
</dbReference>
<keyword evidence="6" id="KW-1185">Reference proteome</keyword>
<gene>
    <name evidence="4" type="ORF">PBRA_004125</name>
    <name evidence="5" type="ORF">PLBR_LOCUS3404</name>
</gene>
<evidence type="ECO:0000313" key="4">
    <source>
        <dbReference type="EMBL" id="CEO95359.1"/>
    </source>
</evidence>
<reference evidence="5 7" key="2">
    <citation type="submission" date="2018-03" db="EMBL/GenBank/DDBJ databases">
        <authorList>
            <person name="Fogelqvist J."/>
        </authorList>
    </citation>
    <scope>NUCLEOTIDE SEQUENCE [LARGE SCALE GENOMIC DNA]</scope>
</reference>
<evidence type="ECO:0000256" key="1">
    <source>
        <dbReference type="PROSITE-ProRule" id="PRU00047"/>
    </source>
</evidence>
<dbReference type="Proteomes" id="UP000290189">
    <property type="component" value="Unassembled WGS sequence"/>
</dbReference>
<dbReference type="EMBL" id="OVEO01000005">
    <property type="protein sequence ID" value="SPQ96189.1"/>
    <property type="molecule type" value="Genomic_DNA"/>
</dbReference>
<keyword evidence="1" id="KW-0863">Zinc-finger</keyword>
<name>A0A0G4IJL3_PLABS</name>
<feature type="domain" description="CCHC-type" evidence="3">
    <location>
        <begin position="92"/>
        <end position="106"/>
    </location>
</feature>
<dbReference type="Proteomes" id="UP000039324">
    <property type="component" value="Unassembled WGS sequence"/>
</dbReference>
<sequence>MSASNDCLALISYEGASGTLQAQIERLLASSAASSSAAAAAGASCTHSRRVEYRTRYCIDRCGNDQRISPHVRYEIVNKVALPVRPTSKTACFNCGEEGHPVASCPHPRDNDVIRENSRLLKGDQGAGQGQSQYHQSSNQRYYHERPEPSREDRPAGKYARYDRSMETTSGRHRDYDRGRDSYASESSRSQYYSRSSYR</sequence>
<protein>
    <recommendedName>
        <fullName evidence="3">CCHC-type domain-containing protein</fullName>
    </recommendedName>
</protein>
<dbReference type="AlphaFoldDB" id="A0A0G4IJL3"/>
<dbReference type="InterPro" id="IPR036875">
    <property type="entry name" value="Znf_CCHC_sf"/>
</dbReference>
<dbReference type="EMBL" id="CDSF01000013">
    <property type="protein sequence ID" value="CEO95359.1"/>
    <property type="molecule type" value="Genomic_DNA"/>
</dbReference>
<evidence type="ECO:0000259" key="3">
    <source>
        <dbReference type="PROSITE" id="PS50158"/>
    </source>
</evidence>
<dbReference type="GO" id="GO:0008270">
    <property type="term" value="F:zinc ion binding"/>
    <property type="evidence" value="ECO:0007669"/>
    <property type="project" value="UniProtKB-KW"/>
</dbReference>
<feature type="compositionally biased region" description="Polar residues" evidence="2">
    <location>
        <begin position="130"/>
        <end position="141"/>
    </location>
</feature>
<evidence type="ECO:0000313" key="5">
    <source>
        <dbReference type="EMBL" id="SPQ96189.1"/>
    </source>
</evidence>
<proteinExistence type="predicted"/>
<evidence type="ECO:0000313" key="7">
    <source>
        <dbReference type="Proteomes" id="UP000290189"/>
    </source>
</evidence>
<keyword evidence="5" id="KW-0496">Mitochondrion</keyword>
<dbReference type="SUPFAM" id="SSF57756">
    <property type="entry name" value="Retrovirus zinc finger-like domains"/>
    <property type="match status" value="1"/>
</dbReference>
<feature type="region of interest" description="Disordered" evidence="2">
    <location>
        <begin position="122"/>
        <end position="199"/>
    </location>
</feature>
<evidence type="ECO:0000256" key="2">
    <source>
        <dbReference type="SAM" id="MobiDB-lite"/>
    </source>
</evidence>
<dbReference type="Gene3D" id="4.10.60.10">
    <property type="entry name" value="Zinc finger, CCHC-type"/>
    <property type="match status" value="1"/>
</dbReference>
<dbReference type="Pfam" id="PF00098">
    <property type="entry name" value="zf-CCHC"/>
    <property type="match status" value="1"/>
</dbReference>
<feature type="compositionally biased region" description="Low complexity" evidence="2">
    <location>
        <begin position="184"/>
        <end position="199"/>
    </location>
</feature>
<keyword evidence="1" id="KW-0862">Zinc</keyword>
<accession>A0A0G4IJL3</accession>
<dbReference type="OrthoDB" id="8026949at2759"/>
<evidence type="ECO:0000313" key="6">
    <source>
        <dbReference type="Proteomes" id="UP000039324"/>
    </source>
</evidence>
<keyword evidence="1" id="KW-0479">Metal-binding</keyword>
<dbReference type="GO" id="GO:0003676">
    <property type="term" value="F:nucleic acid binding"/>
    <property type="evidence" value="ECO:0007669"/>
    <property type="project" value="InterPro"/>
</dbReference>
<reference evidence="4 6" key="1">
    <citation type="submission" date="2015-02" db="EMBL/GenBank/DDBJ databases">
        <authorList>
            <person name="Chooi Y.-H."/>
        </authorList>
    </citation>
    <scope>NUCLEOTIDE SEQUENCE [LARGE SCALE GENOMIC DNA]</scope>
    <source>
        <strain evidence="4">E3</strain>
    </source>
</reference>
<feature type="compositionally biased region" description="Basic and acidic residues" evidence="2">
    <location>
        <begin position="142"/>
        <end position="183"/>
    </location>
</feature>
<organism evidence="4 6">
    <name type="scientific">Plasmodiophora brassicae</name>
    <name type="common">Clubroot disease agent</name>
    <dbReference type="NCBI Taxonomy" id="37360"/>
    <lineage>
        <taxon>Eukaryota</taxon>
        <taxon>Sar</taxon>
        <taxon>Rhizaria</taxon>
        <taxon>Endomyxa</taxon>
        <taxon>Phytomyxea</taxon>
        <taxon>Plasmodiophorida</taxon>
        <taxon>Plasmodiophoridae</taxon>
        <taxon>Plasmodiophora</taxon>
    </lineage>
</organism>
<dbReference type="PROSITE" id="PS50158">
    <property type="entry name" value="ZF_CCHC"/>
    <property type="match status" value="1"/>
</dbReference>
<geneLocation type="mitochondrion" evidence="5"/>